<reference evidence="1 2" key="1">
    <citation type="submission" date="2023-03" db="EMBL/GenBank/DDBJ databases">
        <title>Bacillus Genome Sequencing.</title>
        <authorList>
            <person name="Dunlap C."/>
        </authorList>
    </citation>
    <scope>NUCLEOTIDE SEQUENCE [LARGE SCALE GENOMIC DNA]</scope>
    <source>
        <strain evidence="1 2">NRS-52</strain>
    </source>
</reference>
<keyword evidence="2" id="KW-1185">Reference proteome</keyword>
<dbReference type="PROSITE" id="PS51257">
    <property type="entry name" value="PROKAR_LIPOPROTEIN"/>
    <property type="match status" value="1"/>
</dbReference>
<accession>A0ABU6PX57</accession>
<organism evidence="1 2">
    <name type="scientific">Paenibacillus chibensis</name>
    <dbReference type="NCBI Taxonomy" id="59846"/>
    <lineage>
        <taxon>Bacteria</taxon>
        <taxon>Bacillati</taxon>
        <taxon>Bacillota</taxon>
        <taxon>Bacilli</taxon>
        <taxon>Bacillales</taxon>
        <taxon>Paenibacillaceae</taxon>
        <taxon>Paenibacillus</taxon>
    </lineage>
</organism>
<proteinExistence type="predicted"/>
<name>A0ABU6PX57_9BACL</name>
<dbReference type="RefSeq" id="WP_328279098.1">
    <property type="nucleotide sequence ID" value="NZ_JARTLD010000036.1"/>
</dbReference>
<dbReference type="InterPro" id="IPR021598">
    <property type="entry name" value="DUF3221"/>
</dbReference>
<evidence type="ECO:0000313" key="1">
    <source>
        <dbReference type="EMBL" id="MED5018665.1"/>
    </source>
</evidence>
<sequence length="113" mass="12244">MKKTIIFVIVILALAAGCSSSNKPVASNERWDYKEGFVVAKENGRVLVVRDRVTNETPLSKILEEAQPNAIWLSVGQAQYDHVSAGDQISIDIPNGAVDESYPAQASADISKK</sequence>
<comment type="caution">
    <text evidence="1">The sequence shown here is derived from an EMBL/GenBank/DDBJ whole genome shotgun (WGS) entry which is preliminary data.</text>
</comment>
<evidence type="ECO:0000313" key="2">
    <source>
        <dbReference type="Proteomes" id="UP001343257"/>
    </source>
</evidence>
<protein>
    <submittedName>
        <fullName evidence="1">DUF3221 domain-containing protein</fullName>
    </submittedName>
</protein>
<dbReference type="EMBL" id="JARTLD010000036">
    <property type="protein sequence ID" value="MED5018665.1"/>
    <property type="molecule type" value="Genomic_DNA"/>
</dbReference>
<dbReference type="Pfam" id="PF11518">
    <property type="entry name" value="DUF3221"/>
    <property type="match status" value="1"/>
</dbReference>
<dbReference type="Proteomes" id="UP001343257">
    <property type="component" value="Unassembled WGS sequence"/>
</dbReference>
<gene>
    <name evidence="1" type="ORF">P9847_15255</name>
</gene>